<sequence length="101" mass="11541">MTLFPLLNNLTLQRLPKLGHFFLTECTLEISILRYALIDYCPEMKTFVQQGISLSTPSLESVNNDDEVKIDNLNKWTQQRFNSKEQNTADGNEVGPSHGRI</sequence>
<evidence type="ECO:0000313" key="3">
    <source>
        <dbReference type="Proteomes" id="UP001371456"/>
    </source>
</evidence>
<evidence type="ECO:0000313" key="2">
    <source>
        <dbReference type="EMBL" id="KAK6784721.1"/>
    </source>
</evidence>
<proteinExistence type="predicted"/>
<comment type="caution">
    <text evidence="2">The sequence shown here is derived from an EMBL/GenBank/DDBJ whole genome shotgun (WGS) entry which is preliminary data.</text>
</comment>
<dbReference type="EMBL" id="JBANQN010000007">
    <property type="protein sequence ID" value="KAK6784721.1"/>
    <property type="molecule type" value="Genomic_DNA"/>
</dbReference>
<evidence type="ECO:0000256" key="1">
    <source>
        <dbReference type="SAM" id="MobiDB-lite"/>
    </source>
</evidence>
<name>A0AAN8YAP4_SOLBU</name>
<reference evidence="2 3" key="1">
    <citation type="submission" date="2024-02" db="EMBL/GenBank/DDBJ databases">
        <title>de novo genome assembly of Solanum bulbocastanum strain 11H21.</title>
        <authorList>
            <person name="Hosaka A.J."/>
        </authorList>
    </citation>
    <scope>NUCLEOTIDE SEQUENCE [LARGE SCALE GENOMIC DNA]</scope>
    <source>
        <tissue evidence="2">Young leaves</tissue>
    </source>
</reference>
<feature type="region of interest" description="Disordered" evidence="1">
    <location>
        <begin position="78"/>
        <end position="101"/>
    </location>
</feature>
<keyword evidence="3" id="KW-1185">Reference proteome</keyword>
<dbReference type="AlphaFoldDB" id="A0AAN8YAP4"/>
<gene>
    <name evidence="2" type="ORF">RDI58_018176</name>
</gene>
<protein>
    <submittedName>
        <fullName evidence="2">Uncharacterized protein</fullName>
    </submittedName>
</protein>
<accession>A0AAN8YAP4</accession>
<organism evidence="2 3">
    <name type="scientific">Solanum bulbocastanum</name>
    <name type="common">Wild potato</name>
    <dbReference type="NCBI Taxonomy" id="147425"/>
    <lineage>
        <taxon>Eukaryota</taxon>
        <taxon>Viridiplantae</taxon>
        <taxon>Streptophyta</taxon>
        <taxon>Embryophyta</taxon>
        <taxon>Tracheophyta</taxon>
        <taxon>Spermatophyta</taxon>
        <taxon>Magnoliopsida</taxon>
        <taxon>eudicotyledons</taxon>
        <taxon>Gunneridae</taxon>
        <taxon>Pentapetalae</taxon>
        <taxon>asterids</taxon>
        <taxon>lamiids</taxon>
        <taxon>Solanales</taxon>
        <taxon>Solanaceae</taxon>
        <taxon>Solanoideae</taxon>
        <taxon>Solaneae</taxon>
        <taxon>Solanum</taxon>
    </lineage>
</organism>
<dbReference type="Proteomes" id="UP001371456">
    <property type="component" value="Unassembled WGS sequence"/>
</dbReference>
<feature type="compositionally biased region" description="Polar residues" evidence="1">
    <location>
        <begin position="78"/>
        <end position="90"/>
    </location>
</feature>